<name>A0ABT1I5L9_9PSEU</name>
<protein>
    <submittedName>
        <fullName evidence="4">D-isomer specific 2-hydroxyacid dehydrogenase, NAD binding domain</fullName>
    </submittedName>
</protein>
<dbReference type="SUPFAM" id="SSF51735">
    <property type="entry name" value="NAD(P)-binding Rossmann-fold domains"/>
    <property type="match status" value="1"/>
</dbReference>
<dbReference type="EMBL" id="JAMTCO010000001">
    <property type="protein sequence ID" value="MCP2267914.1"/>
    <property type="molecule type" value="Genomic_DNA"/>
</dbReference>
<dbReference type="InterPro" id="IPR050223">
    <property type="entry name" value="D-isomer_2-hydroxyacid_DH"/>
</dbReference>
<dbReference type="PANTHER" id="PTHR10996">
    <property type="entry name" value="2-HYDROXYACID DEHYDROGENASE-RELATED"/>
    <property type="match status" value="1"/>
</dbReference>
<dbReference type="PANTHER" id="PTHR10996:SF178">
    <property type="entry name" value="2-HYDROXYACID DEHYDROGENASE YGL185C-RELATED"/>
    <property type="match status" value="1"/>
</dbReference>
<dbReference type="Proteomes" id="UP001205185">
    <property type="component" value="Unassembled WGS sequence"/>
</dbReference>
<evidence type="ECO:0000256" key="1">
    <source>
        <dbReference type="ARBA" id="ARBA00023002"/>
    </source>
</evidence>
<dbReference type="RefSeq" id="WP_253884831.1">
    <property type="nucleotide sequence ID" value="NZ_BAAAVB010000026.1"/>
</dbReference>
<dbReference type="Gene3D" id="3.40.50.720">
    <property type="entry name" value="NAD(P)-binding Rossmann-like Domain"/>
    <property type="match status" value="1"/>
</dbReference>
<keyword evidence="2" id="KW-0520">NAD</keyword>
<gene>
    <name evidence="4" type="ORF">LV75_000396</name>
</gene>
<feature type="domain" description="D-isomer specific 2-hydroxyacid dehydrogenase NAD-binding" evidence="3">
    <location>
        <begin position="2"/>
        <end position="148"/>
    </location>
</feature>
<reference evidence="4 5" key="1">
    <citation type="submission" date="2022-06" db="EMBL/GenBank/DDBJ databases">
        <title>Genomic Encyclopedia of Archaeal and Bacterial Type Strains, Phase II (KMG-II): from individual species to whole genera.</title>
        <authorList>
            <person name="Goeker M."/>
        </authorList>
    </citation>
    <scope>NUCLEOTIDE SEQUENCE [LARGE SCALE GENOMIC DNA]</scope>
    <source>
        <strain evidence="4 5">DSM 44255</strain>
    </source>
</reference>
<proteinExistence type="predicted"/>
<accession>A0ABT1I5L9</accession>
<dbReference type="InterPro" id="IPR006140">
    <property type="entry name" value="D-isomer_DH_NAD-bd"/>
</dbReference>
<evidence type="ECO:0000256" key="2">
    <source>
        <dbReference type="ARBA" id="ARBA00023027"/>
    </source>
</evidence>
<evidence type="ECO:0000313" key="4">
    <source>
        <dbReference type="EMBL" id="MCP2267914.1"/>
    </source>
</evidence>
<comment type="caution">
    <text evidence="4">The sequence shown here is derived from an EMBL/GenBank/DDBJ whole genome shotgun (WGS) entry which is preliminary data.</text>
</comment>
<keyword evidence="1" id="KW-0560">Oxidoreductase</keyword>
<sequence length="183" mass="19563">MWAHRKFNAETLAGRRVLIVGAGNIGKATAAKLAPFGAHVTLVGRTAREGVHATSELADLLPGRQVVVVVTPLPEVTKGLVNRDFLARMDSGALLVNAGRGQVVDTNALLFELQHRRLIAALDVTDPEPVPAEHPLWRQLGVTISPHPARTVPGTNDLCYSVAAARIKAFALSHLSRRSPDAL</sequence>
<dbReference type="InterPro" id="IPR036291">
    <property type="entry name" value="NAD(P)-bd_dom_sf"/>
</dbReference>
<organism evidence="4 5">
    <name type="scientific">Actinokineospora diospyrosa</name>
    <dbReference type="NCBI Taxonomy" id="103728"/>
    <lineage>
        <taxon>Bacteria</taxon>
        <taxon>Bacillati</taxon>
        <taxon>Actinomycetota</taxon>
        <taxon>Actinomycetes</taxon>
        <taxon>Pseudonocardiales</taxon>
        <taxon>Pseudonocardiaceae</taxon>
        <taxon>Actinokineospora</taxon>
    </lineage>
</organism>
<dbReference type="Pfam" id="PF02826">
    <property type="entry name" value="2-Hacid_dh_C"/>
    <property type="match status" value="1"/>
</dbReference>
<evidence type="ECO:0000313" key="5">
    <source>
        <dbReference type="Proteomes" id="UP001205185"/>
    </source>
</evidence>
<evidence type="ECO:0000259" key="3">
    <source>
        <dbReference type="Pfam" id="PF02826"/>
    </source>
</evidence>
<keyword evidence="5" id="KW-1185">Reference proteome</keyword>